<reference evidence="2" key="1">
    <citation type="submission" date="2025-08" db="UniProtKB">
        <authorList>
            <consortium name="Ensembl"/>
        </authorList>
    </citation>
    <scope>IDENTIFICATION</scope>
</reference>
<accession>A0A8C9EWG3</accession>
<feature type="region of interest" description="Disordered" evidence="1">
    <location>
        <begin position="1"/>
        <end position="53"/>
    </location>
</feature>
<evidence type="ECO:0000256" key="1">
    <source>
        <dbReference type="SAM" id="MobiDB-lite"/>
    </source>
</evidence>
<reference evidence="2" key="2">
    <citation type="submission" date="2025-09" db="UniProtKB">
        <authorList>
            <consortium name="Ensembl"/>
        </authorList>
    </citation>
    <scope>IDENTIFICATION</scope>
</reference>
<organism evidence="2 3">
    <name type="scientific">Pavo cristatus</name>
    <name type="common">Indian peafowl</name>
    <name type="synonym">Blue peafowl</name>
    <dbReference type="NCBI Taxonomy" id="9049"/>
    <lineage>
        <taxon>Eukaryota</taxon>
        <taxon>Metazoa</taxon>
        <taxon>Chordata</taxon>
        <taxon>Craniata</taxon>
        <taxon>Vertebrata</taxon>
        <taxon>Euteleostomi</taxon>
        <taxon>Archelosauria</taxon>
        <taxon>Archosauria</taxon>
        <taxon>Dinosauria</taxon>
        <taxon>Saurischia</taxon>
        <taxon>Theropoda</taxon>
        <taxon>Coelurosauria</taxon>
        <taxon>Aves</taxon>
        <taxon>Neognathae</taxon>
        <taxon>Galloanserae</taxon>
        <taxon>Galliformes</taxon>
        <taxon>Phasianidae</taxon>
        <taxon>Phasianinae</taxon>
        <taxon>Pavo</taxon>
    </lineage>
</organism>
<dbReference type="AlphaFoldDB" id="A0A8C9EWG3"/>
<sequence>SAQRPQQQHGALRRAKRNTARCYSGDPRCPTTQPCPAARQRGPSETTAARRQRCSRDVLPFSLQTTSAFASRHRAHPGSAVLGPAAHSRAGL</sequence>
<protein>
    <submittedName>
        <fullName evidence="2">Uncharacterized protein</fullName>
    </submittedName>
</protein>
<name>A0A8C9EWG3_PAVCR</name>
<evidence type="ECO:0000313" key="2">
    <source>
        <dbReference type="Ensembl" id="ENSPSTP00000005992.1"/>
    </source>
</evidence>
<evidence type="ECO:0000313" key="3">
    <source>
        <dbReference type="Proteomes" id="UP000694428"/>
    </source>
</evidence>
<proteinExistence type="predicted"/>
<dbReference type="Ensembl" id="ENSPSTT00000006285.1">
    <property type="protein sequence ID" value="ENSPSTP00000005992.1"/>
    <property type="gene ID" value="ENSPSTG00000004235.1"/>
</dbReference>
<keyword evidence="3" id="KW-1185">Reference proteome</keyword>
<feature type="region of interest" description="Disordered" evidence="1">
    <location>
        <begin position="69"/>
        <end position="92"/>
    </location>
</feature>
<dbReference type="Proteomes" id="UP000694428">
    <property type="component" value="Unplaced"/>
</dbReference>